<evidence type="ECO:0000256" key="3">
    <source>
        <dbReference type="ARBA" id="ARBA00022741"/>
    </source>
</evidence>
<reference evidence="12" key="1">
    <citation type="submission" date="2010-04" db="EMBL/GenBank/DDBJ databases">
        <title>Complete sequence of Methanocaldococcus infernus ME.</title>
        <authorList>
            <consortium name="US DOE Joint Genome Institute"/>
            <person name="Lucas S."/>
            <person name="Copeland A."/>
            <person name="Lapidus A."/>
            <person name="Cheng J.-F."/>
            <person name="Bruce D."/>
            <person name="Goodwin L."/>
            <person name="Pitluck S."/>
            <person name="Munk A.C."/>
            <person name="Detter J.C."/>
            <person name="Han C."/>
            <person name="Tapia R."/>
            <person name="Land M."/>
            <person name="Hauser L."/>
            <person name="Kyrpides N."/>
            <person name="Mikhailova N."/>
            <person name="Sieprawska-Lupa M."/>
            <person name="Whitman W.B."/>
            <person name="Woyke T."/>
        </authorList>
    </citation>
    <scope>NUCLEOTIDE SEQUENCE [LARGE SCALE GENOMIC DNA]</scope>
    <source>
        <strain evidence="12">ME</strain>
    </source>
</reference>
<keyword evidence="6 10" id="KW-0546">Nucleotide metabolism</keyword>
<dbReference type="InterPro" id="IPR026533">
    <property type="entry name" value="NTPase/PRRC1"/>
</dbReference>
<dbReference type="InterPro" id="IPR002786">
    <property type="entry name" value="Non_canon_purine_NTPase"/>
</dbReference>
<comment type="function">
    <text evidence="10">Phosphatase that hydrolyzes non-canonical purine nucleotides such as XTP and ITP to their respective diphosphate derivatives. Probably excludes non-canonical purines from DNA/RNA precursor pool, thus preventing their incorporation into DNA/RNA and avoiding chromosomal lesions.</text>
</comment>
<dbReference type="EC" id="3.6.1.73" evidence="10"/>
<dbReference type="KEGG" id="mif:Metin_0994"/>
<comment type="catalytic activity">
    <reaction evidence="8 10">
        <text>ITP + H2O = IDP + phosphate + H(+)</text>
        <dbReference type="Rhea" id="RHEA:28330"/>
        <dbReference type="ChEBI" id="CHEBI:15377"/>
        <dbReference type="ChEBI" id="CHEBI:15378"/>
        <dbReference type="ChEBI" id="CHEBI:43474"/>
        <dbReference type="ChEBI" id="CHEBI:58280"/>
        <dbReference type="ChEBI" id="CHEBI:61402"/>
        <dbReference type="EC" id="3.6.1.73"/>
    </reaction>
</comment>
<keyword evidence="7 10" id="KW-0464">Manganese</keyword>
<evidence type="ECO:0000259" key="11">
    <source>
        <dbReference type="Pfam" id="PF01931"/>
    </source>
</evidence>
<dbReference type="SUPFAM" id="SSF52972">
    <property type="entry name" value="ITPase-like"/>
    <property type="match status" value="1"/>
</dbReference>
<evidence type="ECO:0000313" key="12">
    <source>
        <dbReference type="EMBL" id="ADG13652.1"/>
    </source>
</evidence>
<evidence type="ECO:0000256" key="2">
    <source>
        <dbReference type="ARBA" id="ARBA00022723"/>
    </source>
</evidence>
<dbReference type="PANTHER" id="PTHR34699:SF2">
    <property type="entry name" value="NON-CANONICAL PURINE NTP PHOSPHATASE_PRRC1 DOMAIN-CONTAINING PROTEIN"/>
    <property type="match status" value="1"/>
</dbReference>
<evidence type="ECO:0000256" key="1">
    <source>
        <dbReference type="ARBA" id="ARBA00001936"/>
    </source>
</evidence>
<dbReference type="AlphaFoldDB" id="D5VSU9"/>
<dbReference type="RefSeq" id="WP_013100397.1">
    <property type="nucleotide sequence ID" value="NC_014122.1"/>
</dbReference>
<proteinExistence type="inferred from homology"/>
<dbReference type="GeneID" id="9132007"/>
<comment type="catalytic activity">
    <reaction evidence="9 10">
        <text>XTP + H2O = XDP + phosphate + H(+)</text>
        <dbReference type="Rhea" id="RHEA:28406"/>
        <dbReference type="ChEBI" id="CHEBI:15377"/>
        <dbReference type="ChEBI" id="CHEBI:15378"/>
        <dbReference type="ChEBI" id="CHEBI:43474"/>
        <dbReference type="ChEBI" id="CHEBI:59884"/>
        <dbReference type="ChEBI" id="CHEBI:61314"/>
        <dbReference type="EC" id="3.6.1.73"/>
    </reaction>
</comment>
<comment type="caution">
    <text evidence="10">Lacks conserved residue(s) required for the propagation of feature annotation.</text>
</comment>
<name>D5VSU9_METIM</name>
<dbReference type="GO" id="GO:0103023">
    <property type="term" value="F:ITPase activity"/>
    <property type="evidence" value="ECO:0007669"/>
    <property type="project" value="UniProtKB-EC"/>
</dbReference>
<dbReference type="Proteomes" id="UP000002061">
    <property type="component" value="Chromosome"/>
</dbReference>
<comment type="similarity">
    <text evidence="10">Belongs to the YjjX NTPase family.</text>
</comment>
<accession>D5VSU9</accession>
<dbReference type="GO" id="GO:0006772">
    <property type="term" value="P:thiamine metabolic process"/>
    <property type="evidence" value="ECO:0007669"/>
    <property type="project" value="TreeGrafter"/>
</dbReference>
<evidence type="ECO:0000256" key="6">
    <source>
        <dbReference type="ARBA" id="ARBA00023080"/>
    </source>
</evidence>
<dbReference type="STRING" id="573063.Metin_0994"/>
<comment type="cofactor">
    <cofactor evidence="1">
        <name>Mn(2+)</name>
        <dbReference type="ChEBI" id="CHEBI:29035"/>
    </cofactor>
</comment>
<dbReference type="GO" id="GO:0009117">
    <property type="term" value="P:nucleotide metabolic process"/>
    <property type="evidence" value="ECO:0007669"/>
    <property type="project" value="UniProtKB-KW"/>
</dbReference>
<keyword evidence="3 10" id="KW-0547">Nucleotide-binding</keyword>
<dbReference type="eggNOG" id="arCOG01221">
    <property type="taxonomic scope" value="Archaea"/>
</dbReference>
<dbReference type="HOGENOM" id="CLU_087417_0_1_2"/>
<dbReference type="FunFam" id="3.90.950.10:FF:000002">
    <property type="entry name" value="Inosine/xanthosine triphosphatase"/>
    <property type="match status" value="1"/>
</dbReference>
<evidence type="ECO:0000256" key="10">
    <source>
        <dbReference type="HAMAP-Rule" id="MF_00648"/>
    </source>
</evidence>
<comment type="subunit">
    <text evidence="10">Homodimer.</text>
</comment>
<dbReference type="Gene3D" id="3.90.950.10">
    <property type="match status" value="1"/>
</dbReference>
<evidence type="ECO:0000256" key="9">
    <source>
        <dbReference type="ARBA" id="ARBA00048781"/>
    </source>
</evidence>
<keyword evidence="2 10" id="KW-0479">Metal-binding</keyword>
<dbReference type="PANTHER" id="PTHR34699">
    <property type="match status" value="1"/>
</dbReference>
<dbReference type="InterPro" id="IPR029001">
    <property type="entry name" value="ITPase-like_fam"/>
</dbReference>
<dbReference type="NCBIfam" id="TIGR00258">
    <property type="entry name" value="inosine/xanthosine triphosphatase"/>
    <property type="match status" value="1"/>
</dbReference>
<keyword evidence="13" id="KW-1185">Reference proteome</keyword>
<dbReference type="GO" id="GO:0000166">
    <property type="term" value="F:nucleotide binding"/>
    <property type="evidence" value="ECO:0007669"/>
    <property type="project" value="UniProtKB-KW"/>
</dbReference>
<evidence type="ECO:0000256" key="7">
    <source>
        <dbReference type="ARBA" id="ARBA00023211"/>
    </source>
</evidence>
<dbReference type="NCBIfam" id="NF003039">
    <property type="entry name" value="PRK03941.1"/>
    <property type="match status" value="1"/>
</dbReference>
<evidence type="ECO:0000256" key="5">
    <source>
        <dbReference type="ARBA" id="ARBA00022842"/>
    </source>
</evidence>
<comment type="cofactor">
    <cofactor evidence="10">
        <name>Mg(2+)</name>
        <dbReference type="ChEBI" id="CHEBI:18420"/>
    </cofactor>
    <cofactor evidence="10">
        <name>Mn(2+)</name>
        <dbReference type="ChEBI" id="CHEBI:29035"/>
    </cofactor>
    <text evidence="10">Binds 1 divalent metal cation per subunit; can use either Mg(2+) or Mn(2+).</text>
</comment>
<evidence type="ECO:0000256" key="8">
    <source>
        <dbReference type="ARBA" id="ARBA00048174"/>
    </source>
</evidence>
<dbReference type="InterPro" id="IPR050299">
    <property type="entry name" value="YjjX_NTPase"/>
</dbReference>
<sequence>MKVAVGSTNPVKVRAVEKAFLTFFQEVEVVPLNVSSGVSPHPKSLEETYRGALNRAKESYKLGNFDYSVGIEAGILKLNNHYLDVHVSVIYDGERESVGLSSAFEYPKFAIEEIFKGREGKEIAEEISGIKDIGRGVGFIGYLTKNKIVREKLCEESVLMSLIPIINERLYYG</sequence>
<organism evidence="12 13">
    <name type="scientific">Methanocaldococcus infernus (strain DSM 11812 / JCM 15783 / ME)</name>
    <dbReference type="NCBI Taxonomy" id="573063"/>
    <lineage>
        <taxon>Archaea</taxon>
        <taxon>Methanobacteriati</taxon>
        <taxon>Methanobacteriota</taxon>
        <taxon>Methanomada group</taxon>
        <taxon>Methanococci</taxon>
        <taxon>Methanococcales</taxon>
        <taxon>Methanocaldococcaceae</taxon>
        <taxon>Methanocaldococcus</taxon>
    </lineage>
</organism>
<dbReference type="HAMAP" id="MF_00648">
    <property type="entry name" value="Non_canon_purine_NTPase_YjjX"/>
    <property type="match status" value="1"/>
</dbReference>
<evidence type="ECO:0000313" key="13">
    <source>
        <dbReference type="Proteomes" id="UP000002061"/>
    </source>
</evidence>
<dbReference type="Pfam" id="PF01931">
    <property type="entry name" value="NTPase_I-T"/>
    <property type="match status" value="1"/>
</dbReference>
<dbReference type="EMBL" id="CP002009">
    <property type="protein sequence ID" value="ADG13652.1"/>
    <property type="molecule type" value="Genomic_DNA"/>
</dbReference>
<keyword evidence="4 10" id="KW-0378">Hydrolase</keyword>
<evidence type="ECO:0000256" key="4">
    <source>
        <dbReference type="ARBA" id="ARBA00022801"/>
    </source>
</evidence>
<keyword evidence="5 10" id="KW-0460">Magnesium</keyword>
<gene>
    <name evidence="12" type="ordered locus">Metin_0994</name>
</gene>
<feature type="domain" description="Non-canonical purine NTP phosphatase/PRRC1" evidence="11">
    <location>
        <begin position="6"/>
        <end position="166"/>
    </location>
</feature>
<protein>
    <recommendedName>
        <fullName evidence="10">Probable inosine/xanthosine triphosphatase</fullName>
        <shortName evidence="10">ITPase/XTPase</shortName>
        <ecNumber evidence="10">3.6.1.73</ecNumber>
    </recommendedName>
    <alternativeName>
        <fullName evidence="10">Non-canonical purine NTP phosphatase</fullName>
    </alternativeName>
    <alternativeName>
        <fullName evidence="10">Non-standard purine NTP phosphatase</fullName>
    </alternativeName>
    <alternativeName>
        <fullName evidence="10">Nucleoside-triphosphate phosphatase</fullName>
        <shortName evidence="10">NTPase</shortName>
    </alternativeName>
</protein>
<dbReference type="GO" id="GO:0046872">
    <property type="term" value="F:metal ion binding"/>
    <property type="evidence" value="ECO:0007669"/>
    <property type="project" value="UniProtKB-KW"/>
</dbReference>
<feature type="binding site" evidence="10">
    <location>
        <begin position="7"/>
        <end position="12"/>
    </location>
    <ligand>
        <name>substrate</name>
    </ligand>
</feature>